<organism evidence="2 3">
    <name type="scientific">Fundicoccus culcitae</name>
    <dbReference type="NCBI Taxonomy" id="2969821"/>
    <lineage>
        <taxon>Bacteria</taxon>
        <taxon>Bacillati</taxon>
        <taxon>Bacillota</taxon>
        <taxon>Bacilli</taxon>
        <taxon>Lactobacillales</taxon>
        <taxon>Aerococcaceae</taxon>
        <taxon>Fundicoccus</taxon>
    </lineage>
</organism>
<dbReference type="InterPro" id="IPR013830">
    <property type="entry name" value="SGNH_hydro"/>
</dbReference>
<dbReference type="Gene3D" id="3.40.50.1110">
    <property type="entry name" value="SGNH hydrolase"/>
    <property type="match status" value="2"/>
</dbReference>
<accession>A0ABY5P973</accession>
<dbReference type="PANTHER" id="PTHR30383">
    <property type="entry name" value="THIOESTERASE 1/PROTEASE 1/LYSOPHOSPHOLIPASE L1"/>
    <property type="match status" value="1"/>
</dbReference>
<protein>
    <submittedName>
        <fullName evidence="2">SGNH/GDSL hydrolase family protein</fullName>
    </submittedName>
</protein>
<dbReference type="EMBL" id="CP102453">
    <property type="protein sequence ID" value="UUX35297.1"/>
    <property type="molecule type" value="Genomic_DNA"/>
</dbReference>
<evidence type="ECO:0000259" key="1">
    <source>
        <dbReference type="Pfam" id="PF13472"/>
    </source>
</evidence>
<dbReference type="GO" id="GO:0016787">
    <property type="term" value="F:hydrolase activity"/>
    <property type="evidence" value="ECO:0007669"/>
    <property type="project" value="UniProtKB-KW"/>
</dbReference>
<dbReference type="CDD" id="cd00229">
    <property type="entry name" value="SGNH_hydrolase"/>
    <property type="match status" value="1"/>
</dbReference>
<dbReference type="Pfam" id="PF13472">
    <property type="entry name" value="Lipase_GDSL_2"/>
    <property type="match status" value="1"/>
</dbReference>
<dbReference type="RefSeq" id="WP_313794786.1">
    <property type="nucleotide sequence ID" value="NZ_CP102453.1"/>
</dbReference>
<evidence type="ECO:0000313" key="2">
    <source>
        <dbReference type="EMBL" id="UUX35297.1"/>
    </source>
</evidence>
<sequence length="556" mass="64266">MNGTQHTNNRSQAEIFSWQNNYSSVLNQALIQDLLDDRQVNSWLFLGGKATQGDYATLQLARNYVGHFEEAYRWQYLTENESSRERFVINGSRPGQALNETLQQWSTYTQAYQHKTTAYLFDEEDAAYYQQKDMTKDLDQLIHLAHAQINNTGILVVQLPYYIANPYGQEDDPRQALRYKVLSYIHTLPEATRKRLLVVDHFHLSHTENWTEGLTRDGQLNPLGHLRLAKQLITTVFGYTKDILPYSRLKAVPTKNNTIDTVQPVYQTQAAPNSEKIQALIAQDKPLRWLFMGDSITHGALHTDGYESVAQIFEKYVHHDLKRPHDLVFNTGVSGATTQSTLAAIDHRLHDFQADVAIIMLGTNDLKMLSTQEFESHYRQLLDQLSRRDIPLVLRSLPPAFKEDWQDVTDKHGAYHQITAQLAHDYQAAFVDQLYLFEDLLNKYPYLRLPEFGVFNDSGIHPSYRGQMIMAKQLVRALGLPTVGTELMKHDFAIEFEDIYLEGDVEVAIGDVVYVMETDDARFETRQLVEIEEAHWLTEYAYARNKAQRFIRRKRC</sequence>
<gene>
    <name evidence="2" type="ORF">NRE15_06540</name>
</gene>
<keyword evidence="2" id="KW-0378">Hydrolase</keyword>
<keyword evidence="3" id="KW-1185">Reference proteome</keyword>
<name>A0ABY5P973_9LACT</name>
<dbReference type="PANTHER" id="PTHR30383:SF5">
    <property type="entry name" value="SGNH HYDROLASE-TYPE ESTERASE DOMAIN-CONTAINING PROTEIN"/>
    <property type="match status" value="1"/>
</dbReference>
<dbReference type="InterPro" id="IPR036514">
    <property type="entry name" value="SGNH_hydro_sf"/>
</dbReference>
<dbReference type="SUPFAM" id="SSF52266">
    <property type="entry name" value="SGNH hydrolase"/>
    <property type="match status" value="2"/>
</dbReference>
<evidence type="ECO:0000313" key="3">
    <source>
        <dbReference type="Proteomes" id="UP001315967"/>
    </source>
</evidence>
<proteinExistence type="predicted"/>
<reference evidence="2 3" key="1">
    <citation type="submission" date="2022-08" db="EMBL/GenBank/DDBJ databases">
        <title>Aerococcaceae sp. nov isolated from spoiled eye mask.</title>
        <authorList>
            <person name="Zhou G."/>
            <person name="Xie X.-B."/>
            <person name="Shi Q.-S."/>
            <person name="Wang Y.-S."/>
            <person name="Wen X."/>
            <person name="Peng H."/>
            <person name="Yang X.-J."/>
            <person name="Tao H.-B."/>
            <person name="Huang X.-M."/>
        </authorList>
    </citation>
    <scope>NUCLEOTIDE SEQUENCE [LARGE SCALE GENOMIC DNA]</scope>
    <source>
        <strain evidence="3">DM20194951</strain>
    </source>
</reference>
<feature type="domain" description="SGNH hydrolase-type esterase" evidence="1">
    <location>
        <begin position="291"/>
        <end position="467"/>
    </location>
</feature>
<dbReference type="Proteomes" id="UP001315967">
    <property type="component" value="Chromosome"/>
</dbReference>
<dbReference type="InterPro" id="IPR051532">
    <property type="entry name" value="Ester_Hydrolysis_Enzymes"/>
</dbReference>